<dbReference type="Gene3D" id="2.70.98.10">
    <property type="match status" value="1"/>
</dbReference>
<dbReference type="InterPro" id="IPR052720">
    <property type="entry name" value="Glycosyl_hydrolase_97"/>
</dbReference>
<gene>
    <name evidence="7" type="ORF">E4L98_14100</name>
</gene>
<dbReference type="Pfam" id="PF14508">
    <property type="entry name" value="GH97_N"/>
    <property type="match status" value="1"/>
</dbReference>
<feature type="signal peptide" evidence="3">
    <location>
        <begin position="1"/>
        <end position="23"/>
    </location>
</feature>
<reference evidence="7 8" key="1">
    <citation type="submission" date="2019-03" db="EMBL/GenBank/DDBJ databases">
        <title>Draft Genome Sequence of Duganella callidus sp. nov., a Novel Duganella Species Isolated from Cultivated Soil.</title>
        <authorList>
            <person name="Raths R."/>
            <person name="Peta V."/>
            <person name="Bucking H."/>
        </authorList>
    </citation>
    <scope>NUCLEOTIDE SEQUENCE [LARGE SCALE GENOMIC DNA]</scope>
    <source>
        <strain evidence="7 8">DN04</strain>
    </source>
</reference>
<dbReference type="InterPro" id="IPR019563">
    <property type="entry name" value="GH97_catalytic"/>
</dbReference>
<feature type="chain" id="PRO_5021407590" evidence="3">
    <location>
        <begin position="24"/>
        <end position="667"/>
    </location>
</feature>
<evidence type="ECO:0000313" key="7">
    <source>
        <dbReference type="EMBL" id="TFW20619.1"/>
    </source>
</evidence>
<evidence type="ECO:0000259" key="5">
    <source>
        <dbReference type="Pfam" id="PF14508"/>
    </source>
</evidence>
<dbReference type="Gene3D" id="3.20.20.70">
    <property type="entry name" value="Aldolase class I"/>
    <property type="match status" value="1"/>
</dbReference>
<keyword evidence="3" id="KW-0732">Signal</keyword>
<keyword evidence="8" id="KW-1185">Reference proteome</keyword>
<dbReference type="Proteomes" id="UP000297729">
    <property type="component" value="Unassembled WGS sequence"/>
</dbReference>
<dbReference type="Gene3D" id="2.60.40.1180">
    <property type="entry name" value="Golgi alpha-mannosidase II"/>
    <property type="match status" value="1"/>
</dbReference>
<dbReference type="PANTHER" id="PTHR35803">
    <property type="entry name" value="GLUCAN 1,4-ALPHA-GLUCOSIDASE SUSB-RELATED"/>
    <property type="match status" value="1"/>
</dbReference>
<dbReference type="InterPro" id="IPR029486">
    <property type="entry name" value="GH97_N"/>
</dbReference>
<dbReference type="Pfam" id="PF10566">
    <property type="entry name" value="Glyco_hydro_97"/>
    <property type="match status" value="1"/>
</dbReference>
<evidence type="ECO:0000256" key="2">
    <source>
        <dbReference type="ARBA" id="ARBA00023295"/>
    </source>
</evidence>
<feature type="domain" description="Glycosyl-hydrolase 97 N-terminal" evidence="5">
    <location>
        <begin position="28"/>
        <end position="293"/>
    </location>
</feature>
<dbReference type="GO" id="GO:0016798">
    <property type="term" value="F:hydrolase activity, acting on glycosyl bonds"/>
    <property type="evidence" value="ECO:0007669"/>
    <property type="project" value="UniProtKB-KW"/>
</dbReference>
<sequence>MPDPVRAAVALAVAAAFCAPAGAETITIKSPDGRNAVRIDGDKLTWSVSRDGKAILEPSPLGLNLDIGAIAAGATAGGHTESSVDDTYEIVAGKARSAPDRYNQSDLAFTASGKDGRPLQFHLLVRAYDNGVALRYLVPEQAGLKAFKVMNEATQFNFARDYDCWGANMGRFDTSFEAEYDPVKASQIRNFHNYMAPLVCKTGAGTTTFAIAESDVKDYPGMYLSGRGDAGLGVMITLPPRFDNNRDYRFRKTVSASVQLQGRGFRTPWRVVMLGDAPGDLAASSLIPTLAAPSQIRDTSWIKPSKTAWDWWNDWAVKVPGAGINTATYKAFIDFSREMKLDDILIDEGWSVGSDVEPNPQADVTRAKPAVDMPALLQYARSQGVGVWLWVQWQQLDNQMDAAFKQYAAWGIKGVKVDFMNRNDQEMVDWYHKVLSKAAEYRLMVDLHGAYPPNGLNRTWPNFITQEGVLGAENNKWSARITATHNVTLPFTRMILGPMDYTPGGFHNATPATFAQRNHEPMVMTTRGQAVAMYVVYDSPFQMVSDSPAAYKNADGSWADGAEFIQTVPTSWDETRIVAGDIGEYIVSARRKGDVWYLGAMTNETERTLKVPLSFLGKGGYHADVLQDGADATHLQAGGGAVTAMQSLTLKLAPSGGAVAVLRPRTP</sequence>
<dbReference type="GO" id="GO:0030246">
    <property type="term" value="F:carbohydrate binding"/>
    <property type="evidence" value="ECO:0007669"/>
    <property type="project" value="InterPro"/>
</dbReference>
<evidence type="ECO:0000259" key="6">
    <source>
        <dbReference type="Pfam" id="PF14509"/>
    </source>
</evidence>
<dbReference type="RefSeq" id="WP_135202187.1">
    <property type="nucleotide sequence ID" value="NZ_SPVG01000146.1"/>
</dbReference>
<dbReference type="InterPro" id="IPR013780">
    <property type="entry name" value="Glyco_hydro_b"/>
</dbReference>
<dbReference type="SUPFAM" id="SSF51445">
    <property type="entry name" value="(Trans)glycosidases"/>
    <property type="match status" value="1"/>
</dbReference>
<feature type="domain" description="Glycosyl-hydrolase 97 C-terminal oligomerisation" evidence="6">
    <location>
        <begin position="571"/>
        <end position="662"/>
    </location>
</feature>
<dbReference type="Pfam" id="PF14509">
    <property type="entry name" value="GH97_C"/>
    <property type="match status" value="1"/>
</dbReference>
<dbReference type="EMBL" id="SPVG01000146">
    <property type="protein sequence ID" value="TFW20619.1"/>
    <property type="molecule type" value="Genomic_DNA"/>
</dbReference>
<dbReference type="OrthoDB" id="57532at2"/>
<proteinExistence type="predicted"/>
<dbReference type="InterPro" id="IPR013785">
    <property type="entry name" value="Aldolase_TIM"/>
</dbReference>
<name>A0A4Y9SGW5_9BURK</name>
<evidence type="ECO:0000256" key="3">
    <source>
        <dbReference type="SAM" id="SignalP"/>
    </source>
</evidence>
<accession>A0A4Y9SGW5</accession>
<evidence type="ECO:0000313" key="8">
    <source>
        <dbReference type="Proteomes" id="UP000297729"/>
    </source>
</evidence>
<feature type="domain" description="Glycosyl-hydrolase 97 catalytic" evidence="4">
    <location>
        <begin position="311"/>
        <end position="469"/>
    </location>
</feature>
<protein>
    <submittedName>
        <fullName evidence="7">Glycoside hydrolase family 97 protein</fullName>
    </submittedName>
</protein>
<dbReference type="PANTHER" id="PTHR35803:SF2">
    <property type="entry name" value="RETAINING ALPHA-GALACTOSIDASE"/>
    <property type="match status" value="1"/>
</dbReference>
<dbReference type="InterPro" id="IPR029483">
    <property type="entry name" value="GH97_C"/>
</dbReference>
<keyword evidence="2" id="KW-0326">Glycosidase</keyword>
<evidence type="ECO:0000256" key="1">
    <source>
        <dbReference type="ARBA" id="ARBA00022801"/>
    </source>
</evidence>
<comment type="caution">
    <text evidence="7">The sequence shown here is derived from an EMBL/GenBank/DDBJ whole genome shotgun (WGS) entry which is preliminary data.</text>
</comment>
<dbReference type="InterPro" id="IPR014718">
    <property type="entry name" value="GH-type_carb-bd"/>
</dbReference>
<dbReference type="AlphaFoldDB" id="A0A4Y9SGW5"/>
<dbReference type="InterPro" id="IPR017853">
    <property type="entry name" value="GH"/>
</dbReference>
<evidence type="ECO:0000259" key="4">
    <source>
        <dbReference type="Pfam" id="PF10566"/>
    </source>
</evidence>
<keyword evidence="1 7" id="KW-0378">Hydrolase</keyword>
<organism evidence="7 8">
    <name type="scientific">Duganella callida</name>
    <dbReference type="NCBI Taxonomy" id="2561932"/>
    <lineage>
        <taxon>Bacteria</taxon>
        <taxon>Pseudomonadati</taxon>
        <taxon>Pseudomonadota</taxon>
        <taxon>Betaproteobacteria</taxon>
        <taxon>Burkholderiales</taxon>
        <taxon>Oxalobacteraceae</taxon>
        <taxon>Telluria group</taxon>
        <taxon>Duganella</taxon>
    </lineage>
</organism>